<dbReference type="Proteomes" id="UP000267187">
    <property type="component" value="Unassembled WGS sequence"/>
</dbReference>
<dbReference type="Pfam" id="PF13432">
    <property type="entry name" value="TPR_16"/>
    <property type="match status" value="2"/>
</dbReference>
<proteinExistence type="predicted"/>
<keyword evidence="1" id="KW-0808">Transferase</keyword>
<dbReference type="PANTHER" id="PTHR12788">
    <property type="entry name" value="PROTEIN-TYROSINE SULFOTRANSFERASE 2"/>
    <property type="match status" value="1"/>
</dbReference>
<dbReference type="Gene3D" id="1.25.40.10">
    <property type="entry name" value="Tetratricopeptide repeat domain"/>
    <property type="match status" value="2"/>
</dbReference>
<dbReference type="InterPro" id="IPR019734">
    <property type="entry name" value="TPR_rpt"/>
</dbReference>
<dbReference type="SUPFAM" id="SSF52540">
    <property type="entry name" value="P-loop containing nucleoside triphosphate hydrolases"/>
    <property type="match status" value="1"/>
</dbReference>
<dbReference type="EMBL" id="REFJ01000005">
    <property type="protein sequence ID" value="RMA78723.1"/>
    <property type="molecule type" value="Genomic_DNA"/>
</dbReference>
<feature type="repeat" description="TPR" evidence="2">
    <location>
        <begin position="240"/>
        <end position="273"/>
    </location>
</feature>
<dbReference type="AlphaFoldDB" id="A0A3M0A192"/>
<dbReference type="SMART" id="SM00028">
    <property type="entry name" value="TPR"/>
    <property type="match status" value="5"/>
</dbReference>
<reference evidence="3 4" key="1">
    <citation type="submission" date="2018-10" db="EMBL/GenBank/DDBJ databases">
        <title>Genomic Encyclopedia of Type Strains, Phase IV (KMG-IV): sequencing the most valuable type-strain genomes for metagenomic binning, comparative biology and taxonomic classification.</title>
        <authorList>
            <person name="Goeker M."/>
        </authorList>
    </citation>
    <scope>NUCLEOTIDE SEQUENCE [LARGE SCALE GENOMIC DNA]</scope>
    <source>
        <strain evidence="3 4">DSM 25080</strain>
    </source>
</reference>
<evidence type="ECO:0000256" key="2">
    <source>
        <dbReference type="PROSITE-ProRule" id="PRU00339"/>
    </source>
</evidence>
<name>A0A3M0A192_9GAMM</name>
<evidence type="ECO:0000313" key="3">
    <source>
        <dbReference type="EMBL" id="RMA78723.1"/>
    </source>
</evidence>
<accession>A0A3M0A192</accession>
<evidence type="ECO:0000313" key="4">
    <source>
        <dbReference type="Proteomes" id="UP000267187"/>
    </source>
</evidence>
<evidence type="ECO:0000256" key="1">
    <source>
        <dbReference type="ARBA" id="ARBA00022679"/>
    </source>
</evidence>
<dbReference type="RefSeq" id="WP_121877372.1">
    <property type="nucleotide sequence ID" value="NZ_REFJ01000005.1"/>
</dbReference>
<dbReference type="InterPro" id="IPR027417">
    <property type="entry name" value="P-loop_NTPase"/>
</dbReference>
<dbReference type="Pfam" id="PF13469">
    <property type="entry name" value="Sulfotransfer_3"/>
    <property type="match status" value="1"/>
</dbReference>
<dbReference type="Gene3D" id="3.40.50.300">
    <property type="entry name" value="P-loop containing nucleotide triphosphate hydrolases"/>
    <property type="match status" value="1"/>
</dbReference>
<comment type="caution">
    <text evidence="3">The sequence shown here is derived from an EMBL/GenBank/DDBJ whole genome shotgun (WGS) entry which is preliminary data.</text>
</comment>
<dbReference type="InterPro" id="IPR026634">
    <property type="entry name" value="TPST-like"/>
</dbReference>
<organism evidence="3 4">
    <name type="scientific">Umboniibacter marinipuniceus</name>
    <dbReference type="NCBI Taxonomy" id="569599"/>
    <lineage>
        <taxon>Bacteria</taxon>
        <taxon>Pseudomonadati</taxon>
        <taxon>Pseudomonadota</taxon>
        <taxon>Gammaproteobacteria</taxon>
        <taxon>Cellvibrionales</taxon>
        <taxon>Cellvibrionaceae</taxon>
        <taxon>Umboniibacter</taxon>
    </lineage>
</organism>
<dbReference type="PROSITE" id="PS50005">
    <property type="entry name" value="TPR"/>
    <property type="match status" value="1"/>
</dbReference>
<protein>
    <submittedName>
        <fullName evidence="3">Tfp pilus assembly protein PilF</fullName>
    </submittedName>
</protein>
<dbReference type="OrthoDB" id="9815894at2"/>
<sequence length="599" mass="66884">MQNDALRNTQRLLSIGNTVEAIESLEASICSENPDHHALELLGGLLLNSGQITKAQRYLSSVQAADIKSANLARMAGYCAVQFGEAAQAISYYRIASEMLPEDLDIQVEFATALRIGGKFGWAKQQLQSLLDRAPDNTLVLDEAGWLALAQGKYRAAAQAFTKSISAEGPTEQRLNGIIRAYIEINDLKHAGDLLLKARQEYPQSTDLLHLEAVLLTKLKEFAAAYDCYQAILAATPDKRDSQLNLGVLAAKRGELEFAETLFTRIIDTNPADFEAWYQLASLDQNRLGTELLNRFEQHCAPFQGSARYWFVCAKLQHQSADYSASFSSTQRARELQLIDEGCEVSFPRQYNLSDFTSSNEQTKPSIIFVTGMPRSGTTLTQRIISQHERCIALGETGVIQKLIAELNLDPSAPQAYLGTLSGLQKQRIADNLRQDLLPGDGAVAVEHTPINVFYIPIIAELLPEARFVICERERIDNCLSIYQQSLSREYRFANSPAVLAEVWEDCHRLTRQLCDAWRERVYCVQYEQLVQAPETIIPELLNALNLPFDGACLMPESGSDWVHSPNLRQARRAIHCESVDKRSRYGSAIHPFLAELAQ</sequence>
<dbReference type="GO" id="GO:0008476">
    <property type="term" value="F:protein-tyrosine sulfotransferase activity"/>
    <property type="evidence" value="ECO:0007669"/>
    <property type="project" value="InterPro"/>
</dbReference>
<keyword evidence="2" id="KW-0802">TPR repeat</keyword>
<dbReference type="PANTHER" id="PTHR12788:SF10">
    <property type="entry name" value="PROTEIN-TYROSINE SULFOTRANSFERASE"/>
    <property type="match status" value="1"/>
</dbReference>
<keyword evidence="4" id="KW-1185">Reference proteome</keyword>
<gene>
    <name evidence="3" type="ORF">DFR27_2061</name>
</gene>
<dbReference type="InterPro" id="IPR011990">
    <property type="entry name" value="TPR-like_helical_dom_sf"/>
</dbReference>
<dbReference type="SUPFAM" id="SSF48452">
    <property type="entry name" value="TPR-like"/>
    <property type="match status" value="1"/>
</dbReference>